<evidence type="ECO:0000313" key="1">
    <source>
        <dbReference type="EMBL" id="OIJ14798.1"/>
    </source>
</evidence>
<dbReference type="AlphaFoldDB" id="A0A1S2LQL2"/>
<reference evidence="1 2" key="1">
    <citation type="submission" date="2016-10" db="EMBL/GenBank/DDBJ databases">
        <title>Draft genome sequences of four alkaliphilic bacteria belonging to the Anaerobacillus genus.</title>
        <authorList>
            <person name="Bassil N.M."/>
            <person name="Lloyd J.R."/>
        </authorList>
    </citation>
    <scope>NUCLEOTIDE SEQUENCE [LARGE SCALE GENOMIC DNA]</scope>
    <source>
        <strain evidence="1 2">DSM 18345</strain>
    </source>
</reference>
<comment type="caution">
    <text evidence="1">The sequence shown here is derived from an EMBL/GenBank/DDBJ whole genome shotgun (WGS) entry which is preliminary data.</text>
</comment>
<evidence type="ECO:0000313" key="2">
    <source>
        <dbReference type="Proteomes" id="UP000179524"/>
    </source>
</evidence>
<organism evidence="1 2">
    <name type="scientific">Anaerobacillus alkalilacustris</name>
    <dbReference type="NCBI Taxonomy" id="393763"/>
    <lineage>
        <taxon>Bacteria</taxon>
        <taxon>Bacillati</taxon>
        <taxon>Bacillota</taxon>
        <taxon>Bacilli</taxon>
        <taxon>Bacillales</taxon>
        <taxon>Bacillaceae</taxon>
        <taxon>Anaerobacillus</taxon>
    </lineage>
</organism>
<sequence length="343" mass="40484">MNLMDVLLFQDRKELGKLLQGIDSNINVHSKREMIEVLYAELTNFHQFSKKFQLLSNDAKRIALTLCFDEKLFLSKEELFGFVPKFDQESFHALVEELTSCGILFAYANKNYLIPIQIKDELIRCFKMNMDVHSFIFPSLEETNVEMEIVNDILSFIDIVVDSPLPLTKNGLIHKKDFQAIMKQFSIKETIPDEKWRFGYGRRFSYYPDRFSFIYDFCFNRKWINETDGTLVIGEKVNELESLKLDIFIQSLVNYWLTLYRRPIPTIKLLFKLFMGLVEDGNGIEEEGIIYEFTPLVTDYYYDTKEDVIKKRFINMLVNLNIIKPIERNGLRFYTVGPAKYLL</sequence>
<gene>
    <name evidence="1" type="ORF">BKP37_07415</name>
</gene>
<dbReference type="Proteomes" id="UP000179524">
    <property type="component" value="Unassembled WGS sequence"/>
</dbReference>
<keyword evidence="2" id="KW-1185">Reference proteome</keyword>
<accession>A0A1S2LQL2</accession>
<proteinExistence type="predicted"/>
<protein>
    <submittedName>
        <fullName evidence="1">Uncharacterized protein</fullName>
    </submittedName>
</protein>
<dbReference type="EMBL" id="MLQR01000016">
    <property type="protein sequence ID" value="OIJ14798.1"/>
    <property type="molecule type" value="Genomic_DNA"/>
</dbReference>
<name>A0A1S2LQL2_9BACI</name>